<keyword evidence="1" id="KW-0812">Transmembrane</keyword>
<keyword evidence="3" id="KW-1185">Reference proteome</keyword>
<keyword evidence="1" id="KW-0472">Membrane</keyword>
<evidence type="ECO:0000256" key="1">
    <source>
        <dbReference type="SAM" id="Phobius"/>
    </source>
</evidence>
<reference evidence="3" key="1">
    <citation type="journal article" date="2019" name="Int. J. Syst. Evol. Microbiol.">
        <title>The Global Catalogue of Microorganisms (GCM) 10K type strain sequencing project: providing services to taxonomists for standard genome sequencing and annotation.</title>
        <authorList>
            <consortium name="The Broad Institute Genomics Platform"/>
            <consortium name="The Broad Institute Genome Sequencing Center for Infectious Disease"/>
            <person name="Wu L."/>
            <person name="Ma J."/>
        </authorList>
    </citation>
    <scope>NUCLEOTIDE SEQUENCE [LARGE SCALE GENOMIC DNA]</scope>
    <source>
        <strain evidence="3">JCM 18531</strain>
    </source>
</reference>
<sequence length="243" mass="24746">MRTVSVTGRDYPRTHWIPASAGLVASERVSTPTTAGRAPTVVAILLGLLFLGLMAAFAIGLPKAQGDPASDESAELTLTLPDKLPGGYVASDDPAAFAGGQLADQADEIAKQEQANREFGNKVLPDALGTSAETRTYVANGTEAVFVQAFQSTGGAFAPNSIPDPDNSGGQAATELAKVGDGACILTYGQAQAEGQAPPVAFSQCQVSRGEVTVQIGSSAVAADALVGVADDLLKSLQDAQDQ</sequence>
<keyword evidence="1" id="KW-1133">Transmembrane helix</keyword>
<accession>A0ABP8X6P1</accession>
<gene>
    <name evidence="2" type="ORF">GCM10023349_17160</name>
</gene>
<dbReference type="EMBL" id="BAABKM010000002">
    <property type="protein sequence ID" value="GAA4700823.1"/>
    <property type="molecule type" value="Genomic_DNA"/>
</dbReference>
<feature type="transmembrane region" description="Helical" evidence="1">
    <location>
        <begin position="41"/>
        <end position="61"/>
    </location>
</feature>
<evidence type="ECO:0008006" key="4">
    <source>
        <dbReference type="Google" id="ProtNLM"/>
    </source>
</evidence>
<organism evidence="2 3">
    <name type="scientific">Nocardioides conyzicola</name>
    <dbReference type="NCBI Taxonomy" id="1651781"/>
    <lineage>
        <taxon>Bacteria</taxon>
        <taxon>Bacillati</taxon>
        <taxon>Actinomycetota</taxon>
        <taxon>Actinomycetes</taxon>
        <taxon>Propionibacteriales</taxon>
        <taxon>Nocardioidaceae</taxon>
        <taxon>Nocardioides</taxon>
    </lineage>
</organism>
<dbReference type="Proteomes" id="UP001499974">
    <property type="component" value="Unassembled WGS sequence"/>
</dbReference>
<evidence type="ECO:0000313" key="3">
    <source>
        <dbReference type="Proteomes" id="UP001499974"/>
    </source>
</evidence>
<comment type="caution">
    <text evidence="2">The sequence shown here is derived from an EMBL/GenBank/DDBJ whole genome shotgun (WGS) entry which is preliminary data.</text>
</comment>
<proteinExistence type="predicted"/>
<protein>
    <recommendedName>
        <fullName evidence="4">PknH-like extracellular domain-containing protein</fullName>
    </recommendedName>
</protein>
<name>A0ABP8X6P1_9ACTN</name>
<evidence type="ECO:0000313" key="2">
    <source>
        <dbReference type="EMBL" id="GAA4700823.1"/>
    </source>
</evidence>